<proteinExistence type="predicted"/>
<protein>
    <recommendedName>
        <fullName evidence="3">MarR family transcriptional regulator</fullName>
    </recommendedName>
</protein>
<comment type="caution">
    <text evidence="1">The sequence shown here is derived from an EMBL/GenBank/DDBJ whole genome shotgun (WGS) entry which is preliminary data.</text>
</comment>
<sequence length="115" mass="12898">MSDTPRLPTDPAEITFVIDRLVWTDAVRYFLPTSTTGPPYLRTDVTAARAPRTHEQCLLELMASGCITTDTPDTECRLPVPERGRVAMVPLNLTPCGRRYLRRLLDAQPRKGSTK</sequence>
<dbReference type="Proteomes" id="UP001589810">
    <property type="component" value="Unassembled WGS sequence"/>
</dbReference>
<organism evidence="1 2">
    <name type="scientific">Kutzneria chonburiensis</name>
    <dbReference type="NCBI Taxonomy" id="1483604"/>
    <lineage>
        <taxon>Bacteria</taxon>
        <taxon>Bacillati</taxon>
        <taxon>Actinomycetota</taxon>
        <taxon>Actinomycetes</taxon>
        <taxon>Pseudonocardiales</taxon>
        <taxon>Pseudonocardiaceae</taxon>
        <taxon>Kutzneria</taxon>
    </lineage>
</organism>
<evidence type="ECO:0000313" key="1">
    <source>
        <dbReference type="EMBL" id="MFC0539854.1"/>
    </source>
</evidence>
<evidence type="ECO:0008006" key="3">
    <source>
        <dbReference type="Google" id="ProtNLM"/>
    </source>
</evidence>
<dbReference type="RefSeq" id="WP_273938618.1">
    <property type="nucleotide sequence ID" value="NZ_CP097263.1"/>
</dbReference>
<dbReference type="EMBL" id="JBHLUD010000001">
    <property type="protein sequence ID" value="MFC0539854.1"/>
    <property type="molecule type" value="Genomic_DNA"/>
</dbReference>
<accession>A0ABV6MHT2</accession>
<keyword evidence="2" id="KW-1185">Reference proteome</keyword>
<gene>
    <name evidence="1" type="ORF">ACFFH7_00075</name>
</gene>
<reference evidence="1 2" key="1">
    <citation type="submission" date="2024-09" db="EMBL/GenBank/DDBJ databases">
        <authorList>
            <person name="Sun Q."/>
            <person name="Mori K."/>
        </authorList>
    </citation>
    <scope>NUCLEOTIDE SEQUENCE [LARGE SCALE GENOMIC DNA]</scope>
    <source>
        <strain evidence="1 2">TBRC 1432</strain>
    </source>
</reference>
<name>A0ABV6MHT2_9PSEU</name>
<evidence type="ECO:0000313" key="2">
    <source>
        <dbReference type="Proteomes" id="UP001589810"/>
    </source>
</evidence>